<organism evidence="1 2">
    <name type="scientific">Herbaspirillum seropedicae (strain SmR1)</name>
    <dbReference type="NCBI Taxonomy" id="757424"/>
    <lineage>
        <taxon>Bacteria</taxon>
        <taxon>Pseudomonadati</taxon>
        <taxon>Pseudomonadota</taxon>
        <taxon>Betaproteobacteria</taxon>
        <taxon>Burkholderiales</taxon>
        <taxon>Oxalobacteraceae</taxon>
        <taxon>Herbaspirillum</taxon>
    </lineage>
</organism>
<gene>
    <name evidence="1" type="ordered locus">Hsero_1742</name>
</gene>
<dbReference type="EMBL" id="CP002039">
    <property type="protein sequence ID" value="ADJ63255.1"/>
    <property type="molecule type" value="Genomic_DNA"/>
</dbReference>
<sequence length="168" mass="16391">MDGMNMAIDTSSIPLGNLDPYGLPGNSASAGNSAVKAVNDPAAVAQAVELAAQASVVVSLGGASSGNGALTYNAAGLFDAIVGAGSADGASPDLTQNQATQSYYQGILGSIVIPSSNDGVYDGSGQFSGQALSSQLSLLLKSNPDLTGAIVEDIVNQGIVGGLISTTA</sequence>
<proteinExistence type="predicted"/>
<accession>D8IQZ4</accession>
<dbReference type="KEGG" id="hse:Hsero_1742"/>
<dbReference type="eggNOG" id="ENOG50342PY">
    <property type="taxonomic scope" value="Bacteria"/>
</dbReference>
<evidence type="ECO:0000313" key="1">
    <source>
        <dbReference type="EMBL" id="ADJ63255.1"/>
    </source>
</evidence>
<dbReference type="HOGENOM" id="CLU_1584228_0_0_4"/>
<evidence type="ECO:0000313" key="2">
    <source>
        <dbReference type="Proteomes" id="UP000000329"/>
    </source>
</evidence>
<reference evidence="1 2" key="1">
    <citation type="submission" date="2010-04" db="EMBL/GenBank/DDBJ databases">
        <title>The genome of Herbaspirillum seropedicae SmR1, an endophytic, nitrogen-fixing, plant-growth promoting beta-Proteobacteria.</title>
        <authorList>
            <person name="Pedrosa F.O."/>
            <person name="Monteiro R.A."/>
            <person name="Wassem R."/>
            <person name="Cruz L.M."/>
            <person name="Ayub R.A."/>
            <person name="Colauto N.B."/>
            <person name="Fernandez M.A."/>
            <person name="Fungaro M.H.P."/>
            <person name="Grisard E.C."/>
            <person name="Hungria M."/>
            <person name="Madeira H.M.F."/>
            <person name="Nodari R.O."/>
            <person name="Osaku C.A."/>
            <person name="Petzl-Erler M.L."/>
            <person name="Terenzi H."/>
            <person name="Vieira L.G.E."/>
            <person name="Almeida M.I.M."/>
            <person name="Alves L.R."/>
            <person name="Arantes O.M.N."/>
            <person name="Balsanelli E."/>
            <person name="Barcellos F.G."/>
            <person name="Baura V.A."/>
            <person name="Binde D.R."/>
            <person name="Campo R.J."/>
            <person name="Chubatsu L.S."/>
            <person name="Chueire L.M.O."/>
            <person name="Ciferri R.R."/>
            <person name="Correa L.C."/>
            <person name="da Conceicao Silva J.L."/>
            <person name="Dabul A.N.G."/>
            <person name="Dambros B.P."/>
            <person name="Faoro H."/>
            <person name="Favetti A."/>
            <person name="Friedermann G."/>
            <person name="Furlaneto M.C."/>
            <person name="Gasques L.S."/>
            <person name="Gimenes C.C.T."/>
            <person name="Gioppo N.M.R."/>
            <person name="Glienke-Blanco C."/>
            <person name="Godoy L.P."/>
            <person name="Guerra M.P."/>
            <person name="Karp S."/>
            <person name="Kava-Cordeiro V."/>
            <person name="Margarido V.P."/>
            <person name="Mathioni S.M."/>
            <person name="Menck-Soares M.A."/>
            <person name="Murace N.K."/>
            <person name="Nicolas M.F."/>
            <person name="Oliveira C.E.C."/>
            <person name="Pagnan N.A.B."/>
            <person name="Pamphile J.A."/>
            <person name="Patussi E.V."/>
            <person name="Pereira L.F.P."/>
            <person name="Pereira-Ferrari L."/>
            <person name="Pinto F.G.S."/>
            <person name="Precoma C."/>
            <person name="Prioli A.J."/>
            <person name="Prioli S.M.A.P."/>
            <person name="Raittz R.T."/>
            <person name="Ramos H.J.O."/>
            <person name="Ribeiro E.M.S.F."/>
            <person name="Rigo L.U."/>
            <person name="Rocha C.L.M.S.C."/>
            <person name="Rocha S.N."/>
            <person name="Santos K."/>
            <person name="Satori D."/>
            <person name="Silva A.G."/>
            <person name="Simao R.C.G."/>
            <person name="Soares M.A.M."/>
            <person name="Souza E.M."/>
            <person name="Steffens M.B.R."/>
            <person name="Steindel M."/>
            <person name="Tadra-Sfeir M.Z."/>
            <person name="Takahashi E.K."/>
            <person name="Torres R.A."/>
            <person name="Valle J.S."/>
            <person name="Vernal J.I."/>
            <person name="Vilas-Boas L.A."/>
            <person name="Watanabe M.A.E."/>
            <person name="Weiss V.A."/>
            <person name="Yates M.A."/>
            <person name="Souza E.M."/>
        </authorList>
    </citation>
    <scope>NUCLEOTIDE SEQUENCE [LARGE SCALE GENOMIC DNA]</scope>
    <source>
        <strain evidence="1 2">SmR1</strain>
    </source>
</reference>
<dbReference type="Proteomes" id="UP000000329">
    <property type="component" value="Chromosome"/>
</dbReference>
<keyword evidence="2" id="KW-1185">Reference proteome</keyword>
<name>D8IQZ4_HERSS</name>
<dbReference type="AlphaFoldDB" id="D8IQZ4"/>
<protein>
    <submittedName>
        <fullName evidence="1">Uncharacterized protein</fullName>
    </submittedName>
</protein>